<dbReference type="AlphaFoldDB" id="F3C609"/>
<comment type="caution">
    <text evidence="1">The sequence shown here is derived from an EMBL/GenBank/DDBJ whole genome shotgun (WGS) entry which is preliminary data.</text>
</comment>
<protein>
    <recommendedName>
        <fullName evidence="3">General secretion pathway protein GspK</fullName>
    </recommendedName>
</protein>
<dbReference type="EMBL" id="ADWY01000713">
    <property type="protein sequence ID" value="EGH14155.1"/>
    <property type="molecule type" value="Genomic_DNA"/>
</dbReference>
<proteinExistence type="predicted"/>
<organism evidence="1 2">
    <name type="scientific">Pseudomonas savastanoi pv. glycinea str. race 4</name>
    <dbReference type="NCBI Taxonomy" id="875330"/>
    <lineage>
        <taxon>Bacteria</taxon>
        <taxon>Pseudomonadati</taxon>
        <taxon>Pseudomonadota</taxon>
        <taxon>Gammaproteobacteria</taxon>
        <taxon>Pseudomonadales</taxon>
        <taxon>Pseudomonadaceae</taxon>
        <taxon>Pseudomonas</taxon>
    </lineage>
</organism>
<evidence type="ECO:0000313" key="1">
    <source>
        <dbReference type="EMBL" id="EGH14155.1"/>
    </source>
</evidence>
<accession>F3C609</accession>
<evidence type="ECO:0008006" key="3">
    <source>
        <dbReference type="Google" id="ProtNLM"/>
    </source>
</evidence>
<dbReference type="HOGENOM" id="CLU_3244199_0_0_6"/>
<feature type="non-terminal residue" evidence="1">
    <location>
        <position position="43"/>
    </location>
</feature>
<gene>
    <name evidence="1" type="ORF">Pgy4_15744</name>
</gene>
<reference evidence="1 2" key="1">
    <citation type="journal article" date="2011" name="PLoS Pathog.">
        <title>Dynamic evolution of pathogenicity revealed by sequencing and comparative genomics of 19 Pseudomonas syringae isolates.</title>
        <authorList>
            <person name="Baltrus D.A."/>
            <person name="Nishimura M.T."/>
            <person name="Romanchuk A."/>
            <person name="Chang J.H."/>
            <person name="Mukhtar M.S."/>
            <person name="Cherkis K."/>
            <person name="Roach J."/>
            <person name="Grant S.R."/>
            <person name="Jones C.D."/>
            <person name="Dangl J.L."/>
        </authorList>
    </citation>
    <scope>NUCLEOTIDE SEQUENCE [LARGE SCALE GENOMIC DNA]</scope>
    <source>
        <strain evidence="2">race 4</strain>
    </source>
</reference>
<sequence length="43" mass="4908">MMQQRGIALLVVLWVMALLSLLLGSLAGWVQLENRQALHLRQH</sequence>
<dbReference type="Proteomes" id="UP000005466">
    <property type="component" value="Unassembled WGS sequence"/>
</dbReference>
<evidence type="ECO:0000313" key="2">
    <source>
        <dbReference type="Proteomes" id="UP000005466"/>
    </source>
</evidence>
<name>F3C609_PSESG</name>